<keyword evidence="1" id="KW-0812">Transmembrane</keyword>
<dbReference type="FunFam" id="3.30.70.270:FF:000001">
    <property type="entry name" value="Diguanylate cyclase domain protein"/>
    <property type="match status" value="1"/>
</dbReference>
<feature type="transmembrane region" description="Helical" evidence="1">
    <location>
        <begin position="63"/>
        <end position="84"/>
    </location>
</feature>
<dbReference type="PANTHER" id="PTHR45138:SF9">
    <property type="entry name" value="DIGUANYLATE CYCLASE DGCM-RELATED"/>
    <property type="match status" value="1"/>
</dbReference>
<feature type="transmembrane region" description="Helical" evidence="1">
    <location>
        <begin position="172"/>
        <end position="191"/>
    </location>
</feature>
<dbReference type="InterPro" id="IPR050469">
    <property type="entry name" value="Diguanylate_Cyclase"/>
</dbReference>
<dbReference type="InterPro" id="IPR000160">
    <property type="entry name" value="GGDEF_dom"/>
</dbReference>
<keyword evidence="1" id="KW-1133">Transmembrane helix</keyword>
<dbReference type="Pfam" id="PF00990">
    <property type="entry name" value="GGDEF"/>
    <property type="match status" value="1"/>
</dbReference>
<dbReference type="AlphaFoldDB" id="A0A7Y9Z9J4"/>
<name>A0A7Y9Z9J4_9MICO</name>
<dbReference type="InterPro" id="IPR029787">
    <property type="entry name" value="Nucleotide_cyclase"/>
</dbReference>
<dbReference type="InterPro" id="IPR043128">
    <property type="entry name" value="Rev_trsase/Diguanyl_cyclase"/>
</dbReference>
<evidence type="ECO:0000256" key="1">
    <source>
        <dbReference type="SAM" id="Phobius"/>
    </source>
</evidence>
<keyword evidence="4" id="KW-1185">Reference proteome</keyword>
<protein>
    <submittedName>
        <fullName evidence="3">Diguanylate cyclase (GGDEF)-like protein</fullName>
    </submittedName>
</protein>
<proteinExistence type="predicted"/>
<dbReference type="CDD" id="cd01949">
    <property type="entry name" value="GGDEF"/>
    <property type="match status" value="1"/>
</dbReference>
<feature type="domain" description="GGDEF" evidence="2">
    <location>
        <begin position="366"/>
        <end position="498"/>
    </location>
</feature>
<dbReference type="Gene3D" id="3.30.70.270">
    <property type="match status" value="1"/>
</dbReference>
<accession>A0A7Y9Z9J4</accession>
<feature type="transmembrane region" description="Helical" evidence="1">
    <location>
        <begin position="141"/>
        <end position="160"/>
    </location>
</feature>
<dbReference type="GO" id="GO:0005886">
    <property type="term" value="C:plasma membrane"/>
    <property type="evidence" value="ECO:0007669"/>
    <property type="project" value="TreeGrafter"/>
</dbReference>
<organism evidence="3 4">
    <name type="scientific">Demequina lutea</name>
    <dbReference type="NCBI Taxonomy" id="431489"/>
    <lineage>
        <taxon>Bacteria</taxon>
        <taxon>Bacillati</taxon>
        <taxon>Actinomycetota</taxon>
        <taxon>Actinomycetes</taxon>
        <taxon>Micrococcales</taxon>
        <taxon>Demequinaceae</taxon>
        <taxon>Demequina</taxon>
    </lineage>
</organism>
<gene>
    <name evidence="3" type="ORF">BKA03_001411</name>
</gene>
<dbReference type="PANTHER" id="PTHR45138">
    <property type="entry name" value="REGULATORY COMPONENTS OF SENSORY TRANSDUCTION SYSTEM"/>
    <property type="match status" value="1"/>
</dbReference>
<reference evidence="3 4" key="1">
    <citation type="submission" date="2020-07" db="EMBL/GenBank/DDBJ databases">
        <title>Sequencing the genomes of 1000 actinobacteria strains.</title>
        <authorList>
            <person name="Klenk H.-P."/>
        </authorList>
    </citation>
    <scope>NUCLEOTIDE SEQUENCE [LARGE SCALE GENOMIC DNA]</scope>
    <source>
        <strain evidence="3 4">DSM 19970</strain>
    </source>
</reference>
<dbReference type="RefSeq" id="WP_152649537.1">
    <property type="nucleotide sequence ID" value="NZ_BBRC01000005.1"/>
</dbReference>
<feature type="transmembrane region" description="Helical" evidence="1">
    <location>
        <begin position="6"/>
        <end position="24"/>
    </location>
</feature>
<keyword evidence="1" id="KW-0472">Membrane</keyword>
<feature type="transmembrane region" description="Helical" evidence="1">
    <location>
        <begin position="31"/>
        <end position="51"/>
    </location>
</feature>
<dbReference type="Proteomes" id="UP000547973">
    <property type="component" value="Unassembled WGS sequence"/>
</dbReference>
<dbReference type="GO" id="GO:1902201">
    <property type="term" value="P:negative regulation of bacterial-type flagellum-dependent cell motility"/>
    <property type="evidence" value="ECO:0007669"/>
    <property type="project" value="TreeGrafter"/>
</dbReference>
<dbReference type="GO" id="GO:0052621">
    <property type="term" value="F:diguanylate cyclase activity"/>
    <property type="evidence" value="ECO:0007669"/>
    <property type="project" value="TreeGrafter"/>
</dbReference>
<dbReference type="SUPFAM" id="SSF55073">
    <property type="entry name" value="Nucleotide cyclase"/>
    <property type="match status" value="1"/>
</dbReference>
<evidence type="ECO:0000313" key="4">
    <source>
        <dbReference type="Proteomes" id="UP000547973"/>
    </source>
</evidence>
<evidence type="ECO:0000313" key="3">
    <source>
        <dbReference type="EMBL" id="NYI41292.1"/>
    </source>
</evidence>
<dbReference type="NCBIfam" id="TIGR00254">
    <property type="entry name" value="GGDEF"/>
    <property type="match status" value="1"/>
</dbReference>
<feature type="transmembrane region" description="Helical" evidence="1">
    <location>
        <begin position="96"/>
        <end position="121"/>
    </location>
</feature>
<comment type="caution">
    <text evidence="3">The sequence shown here is derived from an EMBL/GenBank/DDBJ whole genome shotgun (WGS) entry which is preliminary data.</text>
</comment>
<dbReference type="GO" id="GO:0043709">
    <property type="term" value="P:cell adhesion involved in single-species biofilm formation"/>
    <property type="evidence" value="ECO:0007669"/>
    <property type="project" value="TreeGrafter"/>
</dbReference>
<evidence type="ECO:0000259" key="2">
    <source>
        <dbReference type="PROSITE" id="PS50887"/>
    </source>
</evidence>
<dbReference type="OrthoDB" id="23692at2"/>
<dbReference type="EMBL" id="JACBZO010000001">
    <property type="protein sequence ID" value="NYI41292.1"/>
    <property type="molecule type" value="Genomic_DNA"/>
</dbReference>
<sequence length="516" mass="54019">MSFQVTLLALAIVVGTTTSVRYAMRSRELRLVLAILAACVAMTIWAVSGLVMALTSDVQVERLAFIASFPVSGAAAASVLWYGLAVSQRRLFRSRWVWALIAAEPVLAAAALAVPACRAGMAAVVEGPGGPVLVGGPVLNVHAVLAGSLTVIGTLLLIGSRERSATGFRGRLAFAAMLVGLPTVAVVAAVVTRADPLSIQVAAATAFTLVSFFALSRPVEAMEFGAPIGSDDVLSALEDAVLVFDVRGVLVQANAAARELLDAWGVAALDRGSPELLASALPEPLRSTGVVGTPDGRLLDIRIRELRLSDGRAAQVTTGRDVTVVEELRARLAEQAETDGLTGLYNRHHLELVLSSLVARAAVGLVPLTAVMIDVDRFKQVNDTFGHAVGDRVLVAVAKALREGVRAGDVLVRFGGEEFLALLPGAHAADVAARAERWRSTLAELRVASEQGPVGVTVSIGVAEASRGDNPDDLLSRADKAMYEAKVGGRDRVVIANAMLAPQLPFEVLPDIPSLR</sequence>
<dbReference type="PROSITE" id="PS50887">
    <property type="entry name" value="GGDEF"/>
    <property type="match status" value="1"/>
</dbReference>
<dbReference type="SMART" id="SM00267">
    <property type="entry name" value="GGDEF"/>
    <property type="match status" value="1"/>
</dbReference>